<evidence type="ECO:0000313" key="2">
    <source>
        <dbReference type="Proteomes" id="UP000003751"/>
    </source>
</evidence>
<evidence type="ECO:0000313" key="1">
    <source>
        <dbReference type="EMBL" id="EFW90538.1"/>
    </source>
</evidence>
<name>E7QY72_HALPU</name>
<protein>
    <submittedName>
        <fullName evidence="1">Uncharacterized protein</fullName>
    </submittedName>
</protein>
<dbReference type="Proteomes" id="UP000003751">
    <property type="component" value="Unassembled WGS sequence"/>
</dbReference>
<reference evidence="1 2" key="1">
    <citation type="journal article" date="2014" name="ISME J.">
        <title>Trehalose/2-sulfotrehalose biosynthesis and glycine-betaine uptake are widely spread mechanisms for osmoadaptation in the Halobacteriales.</title>
        <authorList>
            <person name="Youssef N.H."/>
            <person name="Savage-Ashlock K.N."/>
            <person name="McCully A.L."/>
            <person name="Luedtke B."/>
            <person name="Shaw E.I."/>
            <person name="Hoff W.D."/>
            <person name="Elshahed M.S."/>
        </authorList>
    </citation>
    <scope>NUCLEOTIDE SEQUENCE [LARGE SCALE GENOMIC DNA]</scope>
    <source>
        <strain evidence="1 2">DX253</strain>
    </source>
</reference>
<dbReference type="EMBL" id="AEMG01000025">
    <property type="protein sequence ID" value="EFW90538.1"/>
    <property type="molecule type" value="Genomic_DNA"/>
</dbReference>
<proteinExistence type="predicted"/>
<dbReference type="AlphaFoldDB" id="E7QY72"/>
<sequence>MRSDITMSPKYPHTSYFISWNVIYCAKPSQFCQSETVEVLYRIRAVEYSDQ</sequence>
<organism evidence="1 2">
    <name type="scientific">Haladaptatus paucihalophilus DX253</name>
    <dbReference type="NCBI Taxonomy" id="797209"/>
    <lineage>
        <taxon>Archaea</taxon>
        <taxon>Methanobacteriati</taxon>
        <taxon>Methanobacteriota</taxon>
        <taxon>Stenosarchaea group</taxon>
        <taxon>Halobacteria</taxon>
        <taxon>Halobacteriales</taxon>
        <taxon>Haladaptataceae</taxon>
        <taxon>Haladaptatus</taxon>
    </lineage>
</organism>
<gene>
    <name evidence="1" type="ORF">ZOD2009_18809</name>
</gene>
<accession>E7QY72</accession>
<comment type="caution">
    <text evidence="1">The sequence shown here is derived from an EMBL/GenBank/DDBJ whole genome shotgun (WGS) entry which is preliminary data.</text>
</comment>